<reference evidence="3 4" key="1">
    <citation type="submission" date="2014-03" db="EMBL/GenBank/DDBJ databases">
        <title>Draft Genome Sequences of 13 Willow Endophytes.</title>
        <authorList>
            <person name="Gan H.Y."/>
            <person name="Gan H.M."/>
            <person name="Savka M.A."/>
            <person name="Hudson A.O."/>
        </authorList>
    </citation>
    <scope>NUCLEOTIDE SEQUENCE [LARGE SCALE GENOMIC DNA]</scope>
    <source>
        <strain evidence="3 4">RIT293</strain>
    </source>
</reference>
<dbReference type="Proteomes" id="UP000024001">
    <property type="component" value="Unassembled WGS sequence"/>
</dbReference>
<sequence length="200" mass="22536">MADADAITSDGTSEPVGYWYDEAPGHRERARRVLEALRTYRAAESAMRRRTRDSMSMGENEMLALRFLLRQPDHAARPAELVKYLGVTSASITTMLDRLEKAGRVQRVANPTDRRSIFVKATSHADDEVRETLGRMHGLMYDVAAGMTPEAQEHVVDFLRRMSDAVDDVAPVVADVCPGPRRTWLEAVAQLLRRNEWDVP</sequence>
<dbReference type="SUPFAM" id="SSF46785">
    <property type="entry name" value="Winged helix' DNA-binding domain"/>
    <property type="match status" value="1"/>
</dbReference>
<dbReference type="GO" id="GO:0003700">
    <property type="term" value="F:DNA-binding transcription factor activity"/>
    <property type="evidence" value="ECO:0007669"/>
    <property type="project" value="InterPro"/>
</dbReference>
<proteinExistence type="predicted"/>
<dbReference type="PROSITE" id="PS50995">
    <property type="entry name" value="HTH_MARR_2"/>
    <property type="match status" value="1"/>
</dbReference>
<dbReference type="InterPro" id="IPR036388">
    <property type="entry name" value="WH-like_DNA-bd_sf"/>
</dbReference>
<dbReference type="PATRIC" id="fig|273677.3.peg.1824"/>
<dbReference type="AlphaFoldDB" id="A0A031FTD3"/>
<feature type="region of interest" description="Disordered" evidence="1">
    <location>
        <begin position="1"/>
        <end position="20"/>
    </location>
</feature>
<dbReference type="InterPro" id="IPR036390">
    <property type="entry name" value="WH_DNA-bd_sf"/>
</dbReference>
<evidence type="ECO:0000313" key="3">
    <source>
        <dbReference type="EMBL" id="EZP27848.1"/>
    </source>
</evidence>
<keyword evidence="4" id="KW-1185">Reference proteome</keyword>
<evidence type="ECO:0000313" key="4">
    <source>
        <dbReference type="Proteomes" id="UP000024001"/>
    </source>
</evidence>
<dbReference type="eggNOG" id="COG1846">
    <property type="taxonomic scope" value="Bacteria"/>
</dbReference>
<organism evidence="3 4">
    <name type="scientific">Microbacterium oleivorans</name>
    <dbReference type="NCBI Taxonomy" id="273677"/>
    <lineage>
        <taxon>Bacteria</taxon>
        <taxon>Bacillati</taxon>
        <taxon>Actinomycetota</taxon>
        <taxon>Actinomycetes</taxon>
        <taxon>Micrococcales</taxon>
        <taxon>Microbacteriaceae</taxon>
        <taxon>Microbacterium</taxon>
    </lineage>
</organism>
<dbReference type="PANTHER" id="PTHR33164">
    <property type="entry name" value="TRANSCRIPTIONAL REGULATOR, MARR FAMILY"/>
    <property type="match status" value="1"/>
</dbReference>
<feature type="domain" description="HTH marR-type" evidence="2">
    <location>
        <begin position="26"/>
        <end position="164"/>
    </location>
</feature>
<name>A0A031FTD3_9MICO</name>
<dbReference type="EMBL" id="JFYO01000005">
    <property type="protein sequence ID" value="EZP27848.1"/>
    <property type="molecule type" value="Genomic_DNA"/>
</dbReference>
<evidence type="ECO:0000259" key="2">
    <source>
        <dbReference type="PROSITE" id="PS50995"/>
    </source>
</evidence>
<dbReference type="PRINTS" id="PR00598">
    <property type="entry name" value="HTHMARR"/>
</dbReference>
<dbReference type="SMART" id="SM00347">
    <property type="entry name" value="HTH_MARR"/>
    <property type="match status" value="1"/>
</dbReference>
<accession>A0A031FTD3</accession>
<dbReference type="RefSeq" id="WP_081416991.1">
    <property type="nucleotide sequence ID" value="NZ_JFYO01000005.1"/>
</dbReference>
<dbReference type="Pfam" id="PF01047">
    <property type="entry name" value="MarR"/>
    <property type="match status" value="1"/>
</dbReference>
<protein>
    <submittedName>
        <fullName evidence="3">Transcriptional regulator</fullName>
    </submittedName>
</protein>
<dbReference type="InterPro" id="IPR039422">
    <property type="entry name" value="MarR/SlyA-like"/>
</dbReference>
<dbReference type="PANTHER" id="PTHR33164:SF43">
    <property type="entry name" value="HTH-TYPE TRANSCRIPTIONAL REPRESSOR YETL"/>
    <property type="match status" value="1"/>
</dbReference>
<dbReference type="GO" id="GO:0006950">
    <property type="term" value="P:response to stress"/>
    <property type="evidence" value="ECO:0007669"/>
    <property type="project" value="TreeGrafter"/>
</dbReference>
<comment type="caution">
    <text evidence="3">The sequence shown here is derived from an EMBL/GenBank/DDBJ whole genome shotgun (WGS) entry which is preliminary data.</text>
</comment>
<evidence type="ECO:0000256" key="1">
    <source>
        <dbReference type="SAM" id="MobiDB-lite"/>
    </source>
</evidence>
<dbReference type="Gene3D" id="1.10.10.10">
    <property type="entry name" value="Winged helix-like DNA-binding domain superfamily/Winged helix DNA-binding domain"/>
    <property type="match status" value="1"/>
</dbReference>
<dbReference type="InterPro" id="IPR000835">
    <property type="entry name" value="HTH_MarR-typ"/>
</dbReference>
<gene>
    <name evidence="3" type="ORF">BW34_01840</name>
</gene>